<dbReference type="RefSeq" id="WP_204058441.1">
    <property type="nucleotide sequence ID" value="NZ_BAAAGP010000010.1"/>
</dbReference>
<comment type="caution">
    <text evidence="2">The sequence shown here is derived from an EMBL/GenBank/DDBJ whole genome shotgun (WGS) entry which is preliminary data.</text>
</comment>
<name>A0ABQ4G1Y6_9ACTN</name>
<keyword evidence="3" id="KW-1185">Reference proteome</keyword>
<sequence>MHWDMHWDGFTAMERDVRALVADPRWALLPPLGRAQAIAQRALVTPDGSRWLFGALGRWYRLDRVDGRWHLSPPPLHPAVRAAARPQPPGVVVPHLLVPGGPDFAYDRGSTQGFVGPDVPREITERVRALLLAHRGLPREAFPLPEGPFREVFADDVTGAVAAVWGTIMWAAYAPAFDGNEVLLSMFGEFLARPLPGDDWVRWLPAGSLAALVDLYAERVRAGAQEAGLRLAGLMAETATVLRADARFRPRADALLAMAEPLLARPWLDHHALPGGAVREAWLARCPPHLAAAALPETAPGEHFRHSFYDLAEALGYTASRGMDPRSVAASLLAADVAGVCGAYEPSWAAPGASGTAEVVTALYPWIDDELRQALYVTLADPSHPLRGCWPRGGELPPALVPPDRGTAAAVLGSAYATGLAWCRLTGIAAPPAGFAVCSALVQCLIHQRDDPRPEAASNGHPRDPEESGWLFETRNTDISSLPPL</sequence>
<reference evidence="2 3" key="1">
    <citation type="submission" date="2021-01" db="EMBL/GenBank/DDBJ databases">
        <title>Whole genome shotgun sequence of Microbispora corallina NBRC 16416.</title>
        <authorList>
            <person name="Komaki H."/>
            <person name="Tamura T."/>
        </authorList>
    </citation>
    <scope>NUCLEOTIDE SEQUENCE [LARGE SCALE GENOMIC DNA]</scope>
    <source>
        <strain evidence="2 3">NBRC 16416</strain>
    </source>
</reference>
<accession>A0ABQ4G1Y6</accession>
<gene>
    <name evidence="2" type="ORF">Mco01_40790</name>
</gene>
<feature type="region of interest" description="Disordered" evidence="1">
    <location>
        <begin position="451"/>
        <end position="485"/>
    </location>
</feature>
<dbReference type="Proteomes" id="UP000603904">
    <property type="component" value="Unassembled WGS sequence"/>
</dbReference>
<evidence type="ECO:0000256" key="1">
    <source>
        <dbReference type="SAM" id="MobiDB-lite"/>
    </source>
</evidence>
<protein>
    <submittedName>
        <fullName evidence="2">Uncharacterized protein</fullName>
    </submittedName>
</protein>
<organism evidence="2 3">
    <name type="scientific">Microbispora corallina</name>
    <dbReference type="NCBI Taxonomy" id="83302"/>
    <lineage>
        <taxon>Bacteria</taxon>
        <taxon>Bacillati</taxon>
        <taxon>Actinomycetota</taxon>
        <taxon>Actinomycetes</taxon>
        <taxon>Streptosporangiales</taxon>
        <taxon>Streptosporangiaceae</taxon>
        <taxon>Microbispora</taxon>
    </lineage>
</organism>
<dbReference type="EMBL" id="BOOC01000018">
    <property type="protein sequence ID" value="GIH41079.1"/>
    <property type="molecule type" value="Genomic_DNA"/>
</dbReference>
<proteinExistence type="predicted"/>
<evidence type="ECO:0000313" key="3">
    <source>
        <dbReference type="Proteomes" id="UP000603904"/>
    </source>
</evidence>
<evidence type="ECO:0000313" key="2">
    <source>
        <dbReference type="EMBL" id="GIH41079.1"/>
    </source>
</evidence>